<proteinExistence type="predicted"/>
<protein>
    <submittedName>
        <fullName evidence="1">Acyl dehydratase</fullName>
    </submittedName>
</protein>
<organism evidence="1 2">
    <name type="scientific">Saccharopolyspora terrae</name>
    <dbReference type="NCBI Taxonomy" id="2530384"/>
    <lineage>
        <taxon>Bacteria</taxon>
        <taxon>Bacillati</taxon>
        <taxon>Actinomycetota</taxon>
        <taxon>Actinomycetes</taxon>
        <taxon>Pseudonocardiales</taxon>
        <taxon>Pseudonocardiaceae</taxon>
        <taxon>Saccharopolyspora</taxon>
    </lineage>
</organism>
<reference evidence="1 2" key="1">
    <citation type="submission" date="2019-03" db="EMBL/GenBank/DDBJ databases">
        <title>Draft genome sequences of novel Actinobacteria.</title>
        <authorList>
            <person name="Sahin N."/>
            <person name="Ay H."/>
            <person name="Saygin H."/>
        </authorList>
    </citation>
    <scope>NUCLEOTIDE SEQUENCE [LARGE SCALE GENOMIC DNA]</scope>
    <source>
        <strain evidence="1 2">16K309</strain>
    </source>
</reference>
<name>A0A4R4VEL8_9PSEU</name>
<accession>A0A4R4VEL8</accession>
<dbReference type="InterPro" id="IPR052342">
    <property type="entry name" value="MCH/BMMD"/>
</dbReference>
<evidence type="ECO:0000313" key="2">
    <source>
        <dbReference type="Proteomes" id="UP000295674"/>
    </source>
</evidence>
<dbReference type="Proteomes" id="UP000295674">
    <property type="component" value="Unassembled WGS sequence"/>
</dbReference>
<sequence>MDGPWFEDLAVGQVFDSAPGCTLTEGRERQHQAIVGDRWRLTLDHHLADRVAGVHPASPAMVWNVAIGQSTLATRRVRANLFYRRLALLRQPCIGDTLRTTTTIVALRENSRRKGRAPTGLAALRMQTVDQETRPVLDFYRCAMIPLRREQPTGHADDLDAVGMQLPQPQPDALVPNWDRDAFLAGRRTEALPEPGTVLDVATGDVISGAPELARLTLNVAAVHHDGRAAGGRRLVYGGHTIAVAASQLLRALPDLATVLSWDSCDHLGPVHEGDTLTTKVTVGPSLAAPGGWRVVELRAEVTAEDGSSVLDWRLSALHP</sequence>
<dbReference type="OrthoDB" id="9796589at2"/>
<dbReference type="InterPro" id="IPR029069">
    <property type="entry name" value="HotDog_dom_sf"/>
</dbReference>
<dbReference type="AlphaFoldDB" id="A0A4R4VEL8"/>
<evidence type="ECO:0000313" key="1">
    <source>
        <dbReference type="EMBL" id="TDD03792.1"/>
    </source>
</evidence>
<dbReference type="SUPFAM" id="SSF54637">
    <property type="entry name" value="Thioesterase/thiol ester dehydrase-isomerase"/>
    <property type="match status" value="2"/>
</dbReference>
<dbReference type="PANTHER" id="PTHR43664:SF1">
    <property type="entry name" value="BETA-METHYLMALYL-COA DEHYDRATASE"/>
    <property type="match status" value="1"/>
</dbReference>
<keyword evidence="2" id="KW-1185">Reference proteome</keyword>
<dbReference type="CDD" id="cd03451">
    <property type="entry name" value="FkbR2"/>
    <property type="match status" value="1"/>
</dbReference>
<dbReference type="PANTHER" id="PTHR43664">
    <property type="entry name" value="MONOAMINE OXIDASE-RELATED"/>
    <property type="match status" value="1"/>
</dbReference>
<dbReference type="Gene3D" id="3.10.129.10">
    <property type="entry name" value="Hotdog Thioesterase"/>
    <property type="match status" value="2"/>
</dbReference>
<dbReference type="EMBL" id="SMKS01000036">
    <property type="protein sequence ID" value="TDD03792.1"/>
    <property type="molecule type" value="Genomic_DNA"/>
</dbReference>
<gene>
    <name evidence="1" type="ORF">E1181_19730</name>
</gene>
<comment type="caution">
    <text evidence="1">The sequence shown here is derived from an EMBL/GenBank/DDBJ whole genome shotgun (WGS) entry which is preliminary data.</text>
</comment>